<dbReference type="GO" id="GO:0004252">
    <property type="term" value="F:serine-type endopeptidase activity"/>
    <property type="evidence" value="ECO:0007669"/>
    <property type="project" value="UniProtKB-UniRule"/>
</dbReference>
<dbReference type="Gene3D" id="3.40.50.200">
    <property type="entry name" value="Peptidase S8/S53 domain"/>
    <property type="match status" value="1"/>
</dbReference>
<name>A0A2J6QHI7_9HELO</name>
<dbReference type="PRINTS" id="PR00723">
    <property type="entry name" value="SUBTILISIN"/>
</dbReference>
<feature type="active site" description="Charge relay system" evidence="4">
    <location>
        <position position="546"/>
    </location>
</feature>
<feature type="region of interest" description="Disordered" evidence="5">
    <location>
        <begin position="101"/>
        <end position="137"/>
    </location>
</feature>
<dbReference type="Pfam" id="PF00082">
    <property type="entry name" value="Peptidase_S8"/>
    <property type="match status" value="1"/>
</dbReference>
<dbReference type="InterPro" id="IPR034058">
    <property type="entry name" value="TagA/B/C/D_pept_dom"/>
</dbReference>
<dbReference type="Gene3D" id="2.60.120.380">
    <property type="match status" value="1"/>
</dbReference>
<proteinExistence type="inferred from homology"/>
<feature type="domain" description="Peptidase S8/S53" evidence="6">
    <location>
        <begin position="244"/>
        <end position="591"/>
    </location>
</feature>
<dbReference type="CDD" id="cd04842">
    <property type="entry name" value="Peptidases_S8_Kp43_protease"/>
    <property type="match status" value="1"/>
</dbReference>
<evidence type="ECO:0000313" key="7">
    <source>
        <dbReference type="EMBL" id="PMD25708.1"/>
    </source>
</evidence>
<evidence type="ECO:0000256" key="2">
    <source>
        <dbReference type="ARBA" id="ARBA00022801"/>
    </source>
</evidence>
<keyword evidence="8" id="KW-1185">Reference proteome</keyword>
<sequence>MTDKFMLNGHIIATAFQIEGGKYFARDATKSNYILLQCQGYLSNEQYAILDPLQVIALQYIDIHTYLCRYEPSDLDIIRSLPFVVSATVFHQDIVTNASLKSKSQRRSTTEQQAPHAQSLAAQTDPGNQSSTPTTEGLSDQLLDVNIVLHPLSDRTTGEIKQHIVETLQYSSDAIQTSDHAIRMILKVHDLDAIAGIDEIQTIEEVPELQAHSNFARRDLRIPKVRSTPIEFTGLTQNALDGVGQTVCVADSGFDIGLQGDAPGEVPSRPMFTGIFGSNNRVSIDSQLVPANLRAGPSLEAKTADTSSHGTFVCGNVAADGKASGFGFGRTNIKGTAPGTRLLVQVATNDAGSYSKGVNDFRHLFDQAIALGAQVHNNSYGRLYAPLAGYDVLAQAIDTYTASSANAELVVVFSAGNDQDGLATQGIDSSAMSKNCITVGACESSRQTRYNPAPARPALRYFYDPTSPPGSINDIAMFSNRGPDRGLVMPRMKPDLVAPGTCILGPRTKSAAFRGWQVPGTAPPVYSTNMAGVATDTDWMFRHGTSFAAPFVSGCAAALRQTLISAGCATPKATLIKALLVNGATDLNGTGQIRAAPIIGPYPDPYQGFGRVNMQASLLNVTNTIHGRYHQNDPIIQGVVKRWDLYRPPGPFNLRATIVWADRAAPVGAAGPVQSVLVLRAILRPGGAAPPVTRYANTNGAAPDLLNNVQKLVWSNIPTGGVSLEVEARAIVGAAAGQSFAIVWYVD</sequence>
<dbReference type="InterPro" id="IPR000209">
    <property type="entry name" value="Peptidase_S8/S53_dom"/>
</dbReference>
<dbReference type="SUPFAM" id="SSF52743">
    <property type="entry name" value="Subtilisin-like"/>
    <property type="match status" value="1"/>
</dbReference>
<keyword evidence="1 4" id="KW-0645">Protease</keyword>
<feature type="active site" description="Charge relay system" evidence="4">
    <location>
        <position position="251"/>
    </location>
</feature>
<dbReference type="GO" id="GO:0006508">
    <property type="term" value="P:proteolysis"/>
    <property type="evidence" value="ECO:0007669"/>
    <property type="project" value="UniProtKB-KW"/>
</dbReference>
<organism evidence="7 8">
    <name type="scientific">Hyaloscypha hepaticicola</name>
    <dbReference type="NCBI Taxonomy" id="2082293"/>
    <lineage>
        <taxon>Eukaryota</taxon>
        <taxon>Fungi</taxon>
        <taxon>Dikarya</taxon>
        <taxon>Ascomycota</taxon>
        <taxon>Pezizomycotina</taxon>
        <taxon>Leotiomycetes</taxon>
        <taxon>Helotiales</taxon>
        <taxon>Hyaloscyphaceae</taxon>
        <taxon>Hyaloscypha</taxon>
    </lineage>
</organism>
<evidence type="ECO:0000256" key="5">
    <source>
        <dbReference type="SAM" id="MobiDB-lite"/>
    </source>
</evidence>
<evidence type="ECO:0000256" key="1">
    <source>
        <dbReference type="ARBA" id="ARBA00022670"/>
    </source>
</evidence>
<dbReference type="PANTHER" id="PTHR43399:SF5">
    <property type="entry name" value="PEPTIDASE S8 FAMILY WITH PROTEASE-ASSOCIATED DOMAIN"/>
    <property type="match status" value="1"/>
</dbReference>
<dbReference type="InterPro" id="IPR023828">
    <property type="entry name" value="Peptidase_S8_Ser-AS"/>
</dbReference>
<dbReference type="InterPro" id="IPR015500">
    <property type="entry name" value="Peptidase_S8_subtilisin-rel"/>
</dbReference>
<dbReference type="Proteomes" id="UP000235672">
    <property type="component" value="Unassembled WGS sequence"/>
</dbReference>
<keyword evidence="2 4" id="KW-0378">Hydrolase</keyword>
<dbReference type="PANTHER" id="PTHR43399">
    <property type="entry name" value="SUBTILISIN-RELATED"/>
    <property type="match status" value="1"/>
</dbReference>
<dbReference type="InterPro" id="IPR051048">
    <property type="entry name" value="Peptidase_S8/S53_subtilisin"/>
</dbReference>
<keyword evidence="3 4" id="KW-0720">Serine protease</keyword>
<dbReference type="InterPro" id="IPR022398">
    <property type="entry name" value="Peptidase_S8_His-AS"/>
</dbReference>
<dbReference type="AlphaFoldDB" id="A0A2J6QHI7"/>
<feature type="compositionally biased region" description="Polar residues" evidence="5">
    <location>
        <begin position="110"/>
        <end position="137"/>
    </location>
</feature>
<dbReference type="PROSITE" id="PS00138">
    <property type="entry name" value="SUBTILASE_SER"/>
    <property type="match status" value="1"/>
</dbReference>
<evidence type="ECO:0000313" key="8">
    <source>
        <dbReference type="Proteomes" id="UP000235672"/>
    </source>
</evidence>
<feature type="active site" description="Charge relay system" evidence="4">
    <location>
        <position position="309"/>
    </location>
</feature>
<dbReference type="OrthoDB" id="3556949at2759"/>
<comment type="similarity">
    <text evidence="4">Belongs to the peptidase S8 family.</text>
</comment>
<reference evidence="7 8" key="1">
    <citation type="submission" date="2016-05" db="EMBL/GenBank/DDBJ databases">
        <title>A degradative enzymes factory behind the ericoid mycorrhizal symbiosis.</title>
        <authorList>
            <consortium name="DOE Joint Genome Institute"/>
            <person name="Martino E."/>
            <person name="Morin E."/>
            <person name="Grelet G."/>
            <person name="Kuo A."/>
            <person name="Kohler A."/>
            <person name="Daghino S."/>
            <person name="Barry K."/>
            <person name="Choi C."/>
            <person name="Cichocki N."/>
            <person name="Clum A."/>
            <person name="Copeland A."/>
            <person name="Hainaut M."/>
            <person name="Haridas S."/>
            <person name="Labutti K."/>
            <person name="Lindquist E."/>
            <person name="Lipzen A."/>
            <person name="Khouja H.-R."/>
            <person name="Murat C."/>
            <person name="Ohm R."/>
            <person name="Olson A."/>
            <person name="Spatafora J."/>
            <person name="Veneault-Fourrey C."/>
            <person name="Henrissat B."/>
            <person name="Grigoriev I."/>
            <person name="Martin F."/>
            <person name="Perotto S."/>
        </authorList>
    </citation>
    <scope>NUCLEOTIDE SEQUENCE [LARGE SCALE GENOMIC DNA]</scope>
    <source>
        <strain evidence="7 8">UAMH 7357</strain>
    </source>
</reference>
<dbReference type="PROSITE" id="PS51892">
    <property type="entry name" value="SUBTILASE"/>
    <property type="match status" value="1"/>
</dbReference>
<accession>A0A2J6QHI7</accession>
<evidence type="ECO:0000256" key="4">
    <source>
        <dbReference type="PROSITE-ProRule" id="PRU01240"/>
    </source>
</evidence>
<dbReference type="InterPro" id="IPR036852">
    <property type="entry name" value="Peptidase_S8/S53_dom_sf"/>
</dbReference>
<dbReference type="PROSITE" id="PS00137">
    <property type="entry name" value="SUBTILASE_HIS"/>
    <property type="match status" value="1"/>
</dbReference>
<dbReference type="STRING" id="1745343.A0A2J6QHI7"/>
<evidence type="ECO:0000259" key="6">
    <source>
        <dbReference type="Pfam" id="PF00082"/>
    </source>
</evidence>
<dbReference type="EMBL" id="KZ613469">
    <property type="protein sequence ID" value="PMD25708.1"/>
    <property type="molecule type" value="Genomic_DNA"/>
</dbReference>
<gene>
    <name evidence="7" type="ORF">NA56DRAFT_383528</name>
</gene>
<protein>
    <submittedName>
        <fullName evidence="7">Subtilisin-like protein</fullName>
    </submittedName>
</protein>
<evidence type="ECO:0000256" key="3">
    <source>
        <dbReference type="ARBA" id="ARBA00022825"/>
    </source>
</evidence>